<sequence>MKFKSSLIVLSLATSLVLPANLVSAQASHYRTAHVTRKITVYHWIKGSSFATSRLGAHLRLAKGRKITIMPFYHMGKDGYMLHVKGHGNVVYYARTNSTHWFKY</sequence>
<evidence type="ECO:0000313" key="2">
    <source>
        <dbReference type="EMBL" id="MFC6179928.1"/>
    </source>
</evidence>
<feature type="signal peptide" evidence="1">
    <location>
        <begin position="1"/>
        <end position="20"/>
    </location>
</feature>
<dbReference type="RefSeq" id="WP_137628104.1">
    <property type="nucleotide sequence ID" value="NZ_BJDJ01000006.1"/>
</dbReference>
<name>A0ABW1RWY0_9LACO</name>
<evidence type="ECO:0000256" key="1">
    <source>
        <dbReference type="SAM" id="SignalP"/>
    </source>
</evidence>
<organism evidence="2 3">
    <name type="scientific">Lactiplantibacillus daowaiensis</name>
    <dbReference type="NCBI Taxonomy" id="2559918"/>
    <lineage>
        <taxon>Bacteria</taxon>
        <taxon>Bacillati</taxon>
        <taxon>Bacillota</taxon>
        <taxon>Bacilli</taxon>
        <taxon>Lactobacillales</taxon>
        <taxon>Lactobacillaceae</taxon>
        <taxon>Lactiplantibacillus</taxon>
    </lineage>
</organism>
<protein>
    <recommendedName>
        <fullName evidence="4">Extracellular protein</fullName>
    </recommendedName>
</protein>
<evidence type="ECO:0008006" key="4">
    <source>
        <dbReference type="Google" id="ProtNLM"/>
    </source>
</evidence>
<reference evidence="3" key="1">
    <citation type="journal article" date="2019" name="Int. J. Syst. Evol. Microbiol.">
        <title>The Global Catalogue of Microorganisms (GCM) 10K type strain sequencing project: providing services to taxonomists for standard genome sequencing and annotation.</title>
        <authorList>
            <consortium name="The Broad Institute Genomics Platform"/>
            <consortium name="The Broad Institute Genome Sequencing Center for Infectious Disease"/>
            <person name="Wu L."/>
            <person name="Ma J."/>
        </authorList>
    </citation>
    <scope>NUCLEOTIDE SEQUENCE [LARGE SCALE GENOMIC DNA]</scope>
    <source>
        <strain evidence="3">CCM 8933</strain>
    </source>
</reference>
<proteinExistence type="predicted"/>
<feature type="chain" id="PRO_5047147111" description="Extracellular protein" evidence="1">
    <location>
        <begin position="21"/>
        <end position="104"/>
    </location>
</feature>
<accession>A0ABW1RWY0</accession>
<keyword evidence="1" id="KW-0732">Signal</keyword>
<keyword evidence="3" id="KW-1185">Reference proteome</keyword>
<evidence type="ECO:0000313" key="3">
    <source>
        <dbReference type="Proteomes" id="UP001596282"/>
    </source>
</evidence>
<dbReference type="EMBL" id="JBHSSC010000005">
    <property type="protein sequence ID" value="MFC6179928.1"/>
    <property type="molecule type" value="Genomic_DNA"/>
</dbReference>
<gene>
    <name evidence="2" type="ORF">ACFP5Y_01540</name>
</gene>
<comment type="caution">
    <text evidence="2">The sequence shown here is derived from an EMBL/GenBank/DDBJ whole genome shotgun (WGS) entry which is preliminary data.</text>
</comment>
<dbReference type="Proteomes" id="UP001596282">
    <property type="component" value="Unassembled WGS sequence"/>
</dbReference>